<reference evidence="1 2" key="1">
    <citation type="journal article" date="2021" name="Hortic Res">
        <title>High-quality reference genome and annotation aids understanding of berry development for evergreen blueberry (Vaccinium darrowii).</title>
        <authorList>
            <person name="Yu J."/>
            <person name="Hulse-Kemp A.M."/>
            <person name="Babiker E."/>
            <person name="Staton M."/>
        </authorList>
    </citation>
    <scope>NUCLEOTIDE SEQUENCE [LARGE SCALE GENOMIC DNA]</scope>
    <source>
        <strain evidence="2">cv. NJ 8807/NJ 8810</strain>
        <tissue evidence="1">Young leaf</tissue>
    </source>
</reference>
<accession>A0ACB7X5C7</accession>
<comment type="caution">
    <text evidence="1">The sequence shown here is derived from an EMBL/GenBank/DDBJ whole genome shotgun (WGS) entry which is preliminary data.</text>
</comment>
<dbReference type="Proteomes" id="UP000828048">
    <property type="component" value="Chromosome 2"/>
</dbReference>
<protein>
    <submittedName>
        <fullName evidence="1">Uncharacterized protein</fullName>
    </submittedName>
</protein>
<gene>
    <name evidence="1" type="ORF">Vadar_030787</name>
</gene>
<organism evidence="1 2">
    <name type="scientific">Vaccinium darrowii</name>
    <dbReference type="NCBI Taxonomy" id="229202"/>
    <lineage>
        <taxon>Eukaryota</taxon>
        <taxon>Viridiplantae</taxon>
        <taxon>Streptophyta</taxon>
        <taxon>Embryophyta</taxon>
        <taxon>Tracheophyta</taxon>
        <taxon>Spermatophyta</taxon>
        <taxon>Magnoliopsida</taxon>
        <taxon>eudicotyledons</taxon>
        <taxon>Gunneridae</taxon>
        <taxon>Pentapetalae</taxon>
        <taxon>asterids</taxon>
        <taxon>Ericales</taxon>
        <taxon>Ericaceae</taxon>
        <taxon>Vaccinioideae</taxon>
        <taxon>Vaccinieae</taxon>
        <taxon>Vaccinium</taxon>
    </lineage>
</organism>
<sequence>MTIAGAFKSSSLISWKSTGKLQQTLANCIERTGKALHSGKTSTVKISPESAGKGRYFVCRSQLIPASIDFAKESPLCTTLHKDGHSVRTVEHVLSALEATGVDNCRIEVTCSGSEDQSVEVPILDGSAREWVEAIELVGLIVATDQGGNSCEKMAPFLNKSLHVRKNDSFVAAIPSPEVHITCGIDFPQVPAIGCQWFSSSVSSTFYAKQIAPSRTFCIYEEVERMRDAGLIKGGSEENAIVCSTSGGWLNPPLRFQDEPCRHKVLDLIGDLSLFARCGSQGLPAAHVVAYKSGHALHADFLRCLLRID</sequence>
<evidence type="ECO:0000313" key="1">
    <source>
        <dbReference type="EMBL" id="KAH7835879.1"/>
    </source>
</evidence>
<keyword evidence="2" id="KW-1185">Reference proteome</keyword>
<name>A0ACB7X5C7_9ERIC</name>
<dbReference type="EMBL" id="CM037152">
    <property type="protein sequence ID" value="KAH7835879.1"/>
    <property type="molecule type" value="Genomic_DNA"/>
</dbReference>
<proteinExistence type="predicted"/>
<evidence type="ECO:0000313" key="2">
    <source>
        <dbReference type="Proteomes" id="UP000828048"/>
    </source>
</evidence>